<dbReference type="PROSITE" id="PS00434">
    <property type="entry name" value="HSF_DOMAIN"/>
    <property type="match status" value="1"/>
</dbReference>
<feature type="domain" description="HSF-type DNA-binding" evidence="13">
    <location>
        <begin position="50"/>
        <end position="74"/>
    </location>
</feature>
<evidence type="ECO:0000256" key="1">
    <source>
        <dbReference type="ARBA" id="ARBA00004123"/>
    </source>
</evidence>
<dbReference type="AlphaFoldDB" id="A0AA36EE54"/>
<evidence type="ECO:0000256" key="11">
    <source>
        <dbReference type="RuleBase" id="RU004020"/>
    </source>
</evidence>
<dbReference type="InterPro" id="IPR036388">
    <property type="entry name" value="WH-like_DNA-bd_sf"/>
</dbReference>
<dbReference type="Pfam" id="PF00447">
    <property type="entry name" value="HSF_DNA-bind"/>
    <property type="match status" value="1"/>
</dbReference>
<evidence type="ECO:0000256" key="3">
    <source>
        <dbReference type="ARBA" id="ARBA00022553"/>
    </source>
</evidence>
<evidence type="ECO:0000313" key="15">
    <source>
        <dbReference type="Proteomes" id="UP001177003"/>
    </source>
</evidence>
<evidence type="ECO:0000256" key="10">
    <source>
        <dbReference type="ARBA" id="ARBA00081483"/>
    </source>
</evidence>
<comment type="subcellular location">
    <subcellularLocation>
        <location evidence="1">Nucleus</location>
    </subcellularLocation>
</comment>
<feature type="region of interest" description="Disordered" evidence="12">
    <location>
        <begin position="200"/>
        <end position="222"/>
    </location>
</feature>
<evidence type="ECO:0000256" key="4">
    <source>
        <dbReference type="ARBA" id="ARBA00023015"/>
    </source>
</evidence>
<evidence type="ECO:0000256" key="7">
    <source>
        <dbReference type="ARBA" id="ARBA00023163"/>
    </source>
</evidence>
<dbReference type="PANTHER" id="PTHR10015:SF380">
    <property type="entry name" value="WINGED HELIX-TURN-HELIX DNA-BINDING DOMAIN, HEAT SHOCK TRANSCRIPTION FACTOR FAMILY-RELATED"/>
    <property type="match status" value="1"/>
</dbReference>
<evidence type="ECO:0000313" key="14">
    <source>
        <dbReference type="EMBL" id="CAI9292854.1"/>
    </source>
</evidence>
<keyword evidence="5" id="KW-0346">Stress response</keyword>
<sequence length="503" mass="57257">MNDAQSSLPPFIAKTYEMVDDPLTDTIVSWSHNDRSFIVWNPPEFSGELLPRYFKHNNFSSFIRQLNTYGFRKIDPEQWEFANEDFIRGQPHLLKNIHRKKPVHSHSMQNLYIHGASSSSIASPLTESERIRYNEEIYRLHYEKQSLSLEFQTQQQEQNEIESTARRLTERLKAAGKNQKDLLCALDQILQKPLNTCDFTPQVPDNNDRKRRLSAEPHNDQSCPCNIPISETLTTNTLLALDLELVEQLESSLMFCEKLLTEVQETVDRKNWLPESEHEPASSELNTAAGSKEEEGSGNRGIEQVSVNDGFWEQFLTENPGGSTTENDRRGLDQYGKFWWSMRSVNSLADQMGHLAQAERTCNSGRNNSVFMVIVVVLIIVFSTSHDSVFSSSISVSIPPPRFQQCSGTKIKKLKESIPGVIAYVGEEVIDASLNLLSSNFRCSSPIKKGKMESGGYPIFLLFTESHLIVNHSTTLENNLENQKITKVDQFVFKELELRCLNA</sequence>
<evidence type="ECO:0000256" key="6">
    <source>
        <dbReference type="ARBA" id="ARBA00023125"/>
    </source>
</evidence>
<dbReference type="Gene3D" id="1.10.10.10">
    <property type="entry name" value="Winged helix-like DNA-binding domain superfamily/Winged helix DNA-binding domain"/>
    <property type="match status" value="1"/>
</dbReference>
<keyword evidence="6" id="KW-0238">DNA-binding</keyword>
<keyword evidence="3" id="KW-0597">Phosphoprotein</keyword>
<dbReference type="GO" id="GO:0000978">
    <property type="term" value="F:RNA polymerase II cis-regulatory region sequence-specific DNA binding"/>
    <property type="evidence" value="ECO:0007669"/>
    <property type="project" value="TreeGrafter"/>
</dbReference>
<dbReference type="SMART" id="SM00415">
    <property type="entry name" value="HSF"/>
    <property type="match status" value="1"/>
</dbReference>
<reference evidence="14" key="1">
    <citation type="submission" date="2023-04" db="EMBL/GenBank/DDBJ databases">
        <authorList>
            <person name="Vijverberg K."/>
            <person name="Xiong W."/>
            <person name="Schranz E."/>
        </authorList>
    </citation>
    <scope>NUCLEOTIDE SEQUENCE</scope>
</reference>
<evidence type="ECO:0000256" key="8">
    <source>
        <dbReference type="ARBA" id="ARBA00023242"/>
    </source>
</evidence>
<evidence type="ECO:0000256" key="12">
    <source>
        <dbReference type="SAM" id="MobiDB-lite"/>
    </source>
</evidence>
<dbReference type="PANTHER" id="PTHR10015">
    <property type="entry name" value="HEAT SHOCK TRANSCRIPTION FACTOR"/>
    <property type="match status" value="1"/>
</dbReference>
<name>A0AA36EE54_LACSI</name>
<evidence type="ECO:0000256" key="2">
    <source>
        <dbReference type="ARBA" id="ARBA00006403"/>
    </source>
</evidence>
<dbReference type="FunFam" id="1.10.10.10:FF:000057">
    <property type="entry name" value="Heat shock transcription factor 1"/>
    <property type="match status" value="1"/>
</dbReference>
<protein>
    <recommendedName>
        <fullName evidence="10">Heat stress transcription factor</fullName>
    </recommendedName>
</protein>
<evidence type="ECO:0000256" key="5">
    <source>
        <dbReference type="ARBA" id="ARBA00023016"/>
    </source>
</evidence>
<dbReference type="PRINTS" id="PR00056">
    <property type="entry name" value="HSFDOMAIN"/>
</dbReference>
<keyword evidence="8" id="KW-0539">Nucleus</keyword>
<feature type="region of interest" description="Disordered" evidence="12">
    <location>
        <begin position="271"/>
        <end position="302"/>
    </location>
</feature>
<keyword evidence="15" id="KW-1185">Reference proteome</keyword>
<accession>A0AA36EE54</accession>
<dbReference type="SUPFAM" id="SSF46785">
    <property type="entry name" value="Winged helix' DNA-binding domain"/>
    <property type="match status" value="1"/>
</dbReference>
<dbReference type="GO" id="GO:0034605">
    <property type="term" value="P:cellular response to heat"/>
    <property type="evidence" value="ECO:0007669"/>
    <property type="project" value="TreeGrafter"/>
</dbReference>
<dbReference type="GO" id="GO:0003700">
    <property type="term" value="F:DNA-binding transcription factor activity"/>
    <property type="evidence" value="ECO:0007669"/>
    <property type="project" value="InterPro"/>
</dbReference>
<keyword evidence="7" id="KW-0804">Transcription</keyword>
<comment type="function">
    <text evidence="9">DNA-binding protein that specifically binds heat shock promoter elements (HSE) and activates transcription.</text>
</comment>
<evidence type="ECO:0000256" key="9">
    <source>
        <dbReference type="ARBA" id="ARBA00055747"/>
    </source>
</evidence>
<dbReference type="InterPro" id="IPR000232">
    <property type="entry name" value="HSF_DNA-bd"/>
</dbReference>
<dbReference type="EMBL" id="OX465083">
    <property type="protein sequence ID" value="CAI9292854.1"/>
    <property type="molecule type" value="Genomic_DNA"/>
</dbReference>
<feature type="compositionally biased region" description="Basic and acidic residues" evidence="12">
    <location>
        <begin position="271"/>
        <end position="281"/>
    </location>
</feature>
<proteinExistence type="inferred from homology"/>
<gene>
    <name evidence="14" type="ORF">LSALG_LOCUS31898</name>
</gene>
<comment type="similarity">
    <text evidence="2 11">Belongs to the HSF family.</text>
</comment>
<dbReference type="InterPro" id="IPR036390">
    <property type="entry name" value="WH_DNA-bd_sf"/>
</dbReference>
<evidence type="ECO:0000259" key="13">
    <source>
        <dbReference type="PROSITE" id="PS00434"/>
    </source>
</evidence>
<dbReference type="Proteomes" id="UP001177003">
    <property type="component" value="Chromosome 7"/>
</dbReference>
<dbReference type="GO" id="GO:0006357">
    <property type="term" value="P:regulation of transcription by RNA polymerase II"/>
    <property type="evidence" value="ECO:0007669"/>
    <property type="project" value="TreeGrafter"/>
</dbReference>
<organism evidence="14 15">
    <name type="scientific">Lactuca saligna</name>
    <name type="common">Willowleaf lettuce</name>
    <dbReference type="NCBI Taxonomy" id="75948"/>
    <lineage>
        <taxon>Eukaryota</taxon>
        <taxon>Viridiplantae</taxon>
        <taxon>Streptophyta</taxon>
        <taxon>Embryophyta</taxon>
        <taxon>Tracheophyta</taxon>
        <taxon>Spermatophyta</taxon>
        <taxon>Magnoliopsida</taxon>
        <taxon>eudicotyledons</taxon>
        <taxon>Gunneridae</taxon>
        <taxon>Pentapetalae</taxon>
        <taxon>asterids</taxon>
        <taxon>campanulids</taxon>
        <taxon>Asterales</taxon>
        <taxon>Asteraceae</taxon>
        <taxon>Cichorioideae</taxon>
        <taxon>Cichorieae</taxon>
        <taxon>Lactucinae</taxon>
        <taxon>Lactuca</taxon>
    </lineage>
</organism>
<dbReference type="GO" id="GO:0005634">
    <property type="term" value="C:nucleus"/>
    <property type="evidence" value="ECO:0007669"/>
    <property type="project" value="UniProtKB-SubCell"/>
</dbReference>
<keyword evidence="4" id="KW-0805">Transcription regulation</keyword>